<dbReference type="RefSeq" id="WP_120017085.1">
    <property type="nucleotide sequence ID" value="NZ_QZWZ01000024.1"/>
</dbReference>
<dbReference type="EMBL" id="QZWZ01000024">
    <property type="protein sequence ID" value="RJT32801.1"/>
    <property type="molecule type" value="Genomic_DNA"/>
</dbReference>
<proteinExistence type="predicted"/>
<gene>
    <name evidence="1" type="ORF">D3227_25720</name>
</gene>
<organism evidence="1 2">
    <name type="scientific">Mesorhizobium waimense</name>
    <dbReference type="NCBI Taxonomy" id="1300307"/>
    <lineage>
        <taxon>Bacteria</taxon>
        <taxon>Pseudomonadati</taxon>
        <taxon>Pseudomonadota</taxon>
        <taxon>Alphaproteobacteria</taxon>
        <taxon>Hyphomicrobiales</taxon>
        <taxon>Phyllobacteriaceae</taxon>
        <taxon>Mesorhizobium</taxon>
    </lineage>
</organism>
<protein>
    <submittedName>
        <fullName evidence="1">Uncharacterized protein</fullName>
    </submittedName>
</protein>
<keyword evidence="2" id="KW-1185">Reference proteome</keyword>
<dbReference type="OrthoDB" id="7206814at2"/>
<comment type="caution">
    <text evidence="1">The sequence shown here is derived from an EMBL/GenBank/DDBJ whole genome shotgun (WGS) entry which is preliminary data.</text>
</comment>
<reference evidence="1 2" key="1">
    <citation type="submission" date="2018-09" db="EMBL/GenBank/DDBJ databases">
        <title>Mesorhizobium carmichaelinearum sp. nov. isolated from Carmichaelinea spp. root nodules in New Zealand.</title>
        <authorList>
            <person name="De Meyer S.E."/>
        </authorList>
    </citation>
    <scope>NUCLEOTIDE SEQUENCE [LARGE SCALE GENOMIC DNA]</scope>
    <source>
        <strain evidence="1 2">ICMP19557</strain>
    </source>
</reference>
<accession>A0A3A5KNR5</accession>
<evidence type="ECO:0000313" key="1">
    <source>
        <dbReference type="EMBL" id="RJT32801.1"/>
    </source>
</evidence>
<dbReference type="Proteomes" id="UP000272706">
    <property type="component" value="Unassembled WGS sequence"/>
</dbReference>
<dbReference type="AlphaFoldDB" id="A0A3A5KNR5"/>
<name>A0A3A5KNR5_9HYPH</name>
<evidence type="ECO:0000313" key="2">
    <source>
        <dbReference type="Proteomes" id="UP000272706"/>
    </source>
</evidence>
<sequence length="131" mass="14400">MANRHLGEVAADEFGNGCVIRLDMDGLARIEEEYGEFTWAPRLYNGLSMVSAVKIRTVLNLALRNNKGTLFLAGGSLPSWPTDKPLAPLAKKCQDALTLFIYGKSYDEWQAQPVVEEEDADADPKDGAEVL</sequence>